<accession>A0A433QZH3</accession>
<evidence type="ECO:0000256" key="2">
    <source>
        <dbReference type="ARBA" id="ARBA00022490"/>
    </source>
</evidence>
<keyword evidence="1" id="KW-0813">Transport</keyword>
<feature type="region of interest" description="Disordered" evidence="6">
    <location>
        <begin position="748"/>
        <end position="779"/>
    </location>
</feature>
<name>A0A433QZH3_9FUNG</name>
<dbReference type="GO" id="GO:0032012">
    <property type="term" value="P:regulation of ARF protein signal transduction"/>
    <property type="evidence" value="ECO:0007669"/>
    <property type="project" value="InterPro"/>
</dbReference>
<evidence type="ECO:0000313" key="8">
    <source>
        <dbReference type="EMBL" id="RUS35141.1"/>
    </source>
</evidence>
<proteinExistence type="predicted"/>
<dbReference type="PANTHER" id="PTHR10663">
    <property type="entry name" value="GUANYL-NUCLEOTIDE EXCHANGE FACTOR"/>
    <property type="match status" value="1"/>
</dbReference>
<feature type="domain" description="SEC7" evidence="7">
    <location>
        <begin position="782"/>
        <end position="970"/>
    </location>
</feature>
<dbReference type="SUPFAM" id="SSF48371">
    <property type="entry name" value="ARM repeat"/>
    <property type="match status" value="1"/>
</dbReference>
<evidence type="ECO:0000256" key="4">
    <source>
        <dbReference type="ARBA" id="ARBA00023136"/>
    </source>
</evidence>
<dbReference type="CDD" id="cd00171">
    <property type="entry name" value="Sec7"/>
    <property type="match status" value="1"/>
</dbReference>
<dbReference type="InterPro" id="IPR000904">
    <property type="entry name" value="Sec7_dom"/>
</dbReference>
<comment type="subcellular location">
    <subcellularLocation>
        <location evidence="5">Cytoplasmic vesicle</location>
        <location evidence="5">COPI-coated vesicle membrane</location>
    </subcellularLocation>
</comment>
<feature type="compositionally biased region" description="Basic and acidic residues" evidence="6">
    <location>
        <begin position="1703"/>
        <end position="1722"/>
    </location>
</feature>
<evidence type="ECO:0000256" key="5">
    <source>
        <dbReference type="ARBA" id="ARBA00060451"/>
    </source>
</evidence>
<dbReference type="Pfam" id="PF16213">
    <property type="entry name" value="DCB"/>
    <property type="match status" value="1"/>
</dbReference>
<dbReference type="Pfam" id="PF12783">
    <property type="entry name" value="Sec7-like_HUS"/>
    <property type="match status" value="1"/>
</dbReference>
<feature type="region of interest" description="Disordered" evidence="6">
    <location>
        <begin position="1703"/>
        <end position="1734"/>
    </location>
</feature>
<dbReference type="GO" id="GO:0030663">
    <property type="term" value="C:COPI-coated vesicle membrane"/>
    <property type="evidence" value="ECO:0007669"/>
    <property type="project" value="UniProtKB-SubCell"/>
</dbReference>
<evidence type="ECO:0000259" key="7">
    <source>
        <dbReference type="PROSITE" id="PS50190"/>
    </source>
</evidence>
<evidence type="ECO:0000313" key="9">
    <source>
        <dbReference type="Proteomes" id="UP000274822"/>
    </source>
</evidence>
<dbReference type="Pfam" id="PF20252">
    <property type="entry name" value="BIG2_C"/>
    <property type="match status" value="1"/>
</dbReference>
<dbReference type="SMART" id="SM00222">
    <property type="entry name" value="Sec7"/>
    <property type="match status" value="1"/>
</dbReference>
<dbReference type="Gene3D" id="1.10.220.20">
    <property type="match status" value="1"/>
</dbReference>
<feature type="compositionally biased region" description="Low complexity" evidence="6">
    <location>
        <begin position="748"/>
        <end position="772"/>
    </location>
</feature>
<sequence length="1954" mass="217773">MSTQPLPTSASSSNVFIINALEKIGASRDARKNKLLKDGIDKALLVFKKGDAIPDGTTRSSLIFTPLRLAIETGSANVMVISLDCLGKLISYNYLVDVDADAGVRSSSGENSDTTATSHAFALMETVVDVICDSFVGENTDEKVQLQIIKALLAAVLSSSTPIHQSSLLKAVRTCYNIFLLSRNPANQTIAQATLTQMVHQVFGRVKVGARPTRSPAGSESSASLTSSAQKVAGSAVAAELATELTVVVEERKSLEEKIVEEFNAARQEAAEENGQEGAVEDFVDTMQQAFTDEAADSASSLKSPKSPRSLKSPRLPISATSLNGTEEDADEDFGKTQQVAEVEESFESVEVTHVNGNGGESSNTDRRESVKTLVATGATEPKNQSDPLTLKSFENRKSFDNATLERMEYDTQADLYVKDAFLVLRALCKLSMKPISMEGTADLKSYSMRSKLLSLHLVLTILTSHLQVFTSPFVVLTSTGSPDGPPQGGIQSTPFIQAVKQYLCLSLSRNAVSVVPQVFDISLEIFWKVMQGLRMFLKKEIEVFFNEIFLPILEMRTASFQQKHSLLKVVLRICSDPQTLVEMYLNYDCDKEALDNIYERLVNVLSKITTTYTAMPTTKEATDSGSNPSSTASSPYSSSTVNTSDTSLTSVASSIVVIPPSLTTDSVLTTDRHTTSSHPPTEFALKAKSLECLVSVLRSLVAWYNKGAVSLPTNSGDVEDSVVSGTPRDSEDFANLNNGGVHEQLTTHSNSSNHHFSPSSSTYSVVTGTDSRSAGLDDPEQFENLKHRKQMLQEGIRKFNWKPKKGIQYLLSGGFIKSMEPIDVAKFLLTTEGLSKAMIGEYLGEGEQENVSIMHAFVDQMVFLDMKFTDALRQFLQSFRLPGEAQKIDRFMLKFAERYVNGNPAAFANADTAYVLAYSVIMLNTDLHNRQVKKRMTKSEFIKNNRGINDNADLPEELLESIYDEINENEIKMKDEVEAAAGATIISNSSGLGPLGQLNIASLQNALVSVGLGRDTKRDAQQAVTEEMGSKTEALFKSMLRSKNRRGAATVNSITFYSASHIEHVRPMFEVSWMAFLAGISGPLQESDDSDTVNLCLEGFKLAIRVICLFHMVQSEDMDLQRDAFVTTLTKFTFLSNLGEMKFKNIEAIKTLLDIASSADGSYLKGSWKEVLTCVSQLERFQLITNGLDQGVVPDVWSTRRQAGQKNSLESVRRQPTIISNKRPSRQNTQTFAEDVASASNSHQVILIVDKLFTSTVNLTGPAIVDFVRALCEVSWEEITSSALLEHPRMFSLQKLVEISYYNMGRIRLEWSNVWAHLGEHFNIVGCQPNFNIAFFALDSLRQLSMKFLEKEELAHFKFQKDFLMPFEHILGHNPDVAIKDMVLRCLSQMIQARSHNIKSGWRTMFGVFSKAARETHESIVSMSFDIVRGLFSDRFADIVTNGTYPDFISCLSEFSKNKRYQKISLQALDMMRLSIPKMVESAKNGELILNDPHVQPSKAGKTSSTSDDFAVRFWFAVLFGLKEVIMKSDDLEVRTRALNYLFETMKDNGSSFSLEFWDNISRQIIFPIFDDLKPNSEHRRSMSQEDLSVWLSTTMIQALRNVVELYTFHFEILRSKMESVLKLLGMCITQDNDTLARIGCQCLQQYIEANVQRLDDDAWKIITNTFIHLFEVTTAYNLFNNTQYLVEHVRAASANEQRANGIRDENHPGEKADIVPDHVENGTPGGSARISPEQFPANEERQKEFQQIIVKCVLQLLLIQTVHELLTKEDVYASFPAVHLMNIMGCLQKSFHFAQRFNADNELRTALWKFGFMKQLPNLLKQETASATCYVAVLMKMYGNVENLEDRRIRREELQDRLIPLCADVLFTYAALDHETKPRNISAWTPVVVSIMNGLANLQDKDFQHYLPKFYPACVNLLIQENLLSEIRSALHVLLVRVGVSYGLSPARAEKA</sequence>
<dbReference type="Pfam" id="PF01369">
    <property type="entry name" value="Sec7"/>
    <property type="match status" value="1"/>
</dbReference>
<gene>
    <name evidence="8" type="ORF">BC938DRAFT_475230</name>
</gene>
<dbReference type="InterPro" id="IPR016024">
    <property type="entry name" value="ARM-type_fold"/>
</dbReference>
<protein>
    <submittedName>
        <fullName evidence="8">Sec7-domain-containing protein</fullName>
    </submittedName>
</protein>
<dbReference type="FunFam" id="1.10.1000.11:FF:000003">
    <property type="entry name" value="Brefeldin A-inhibited guanine nucleotide-exchange protein 1"/>
    <property type="match status" value="1"/>
</dbReference>
<feature type="region of interest" description="Disordered" evidence="6">
    <location>
        <begin position="294"/>
        <end position="337"/>
    </location>
</feature>
<comment type="caution">
    <text evidence="8">The sequence shown here is derived from an EMBL/GenBank/DDBJ whole genome shotgun (WGS) entry which is preliminary data.</text>
</comment>
<feature type="compositionally biased region" description="Low complexity" evidence="6">
    <location>
        <begin position="624"/>
        <end position="644"/>
    </location>
</feature>
<keyword evidence="3" id="KW-0653">Protein transport</keyword>
<dbReference type="GO" id="GO:0005085">
    <property type="term" value="F:guanyl-nucleotide exchange factor activity"/>
    <property type="evidence" value="ECO:0007669"/>
    <property type="project" value="InterPro"/>
</dbReference>
<keyword evidence="4" id="KW-0472">Membrane</keyword>
<feature type="compositionally biased region" description="Low complexity" evidence="6">
    <location>
        <begin position="300"/>
        <end position="317"/>
    </location>
</feature>
<dbReference type="Gene3D" id="1.10.1000.11">
    <property type="entry name" value="Arf Nucleotide-binding Site Opener,domain 2"/>
    <property type="match status" value="1"/>
</dbReference>
<dbReference type="InterPro" id="IPR032691">
    <property type="entry name" value="Mon2/Sec7/BIG1-like_HUS"/>
</dbReference>
<dbReference type="PANTHER" id="PTHR10663:SF375">
    <property type="entry name" value="LD29171P"/>
    <property type="match status" value="1"/>
</dbReference>
<feature type="region of interest" description="Disordered" evidence="6">
    <location>
        <begin position="619"/>
        <end position="644"/>
    </location>
</feature>
<dbReference type="InterPro" id="IPR023394">
    <property type="entry name" value="Sec7_C_sf"/>
</dbReference>
<dbReference type="FunFam" id="1.10.220.20:FF:000002">
    <property type="entry name" value="Brefeldin A-inhibited guanine nucleotide-exchange protein 1"/>
    <property type="match status" value="1"/>
</dbReference>
<dbReference type="Proteomes" id="UP000274822">
    <property type="component" value="Unassembled WGS sequence"/>
</dbReference>
<dbReference type="PROSITE" id="PS50190">
    <property type="entry name" value="SEC7"/>
    <property type="match status" value="1"/>
</dbReference>
<keyword evidence="2" id="KW-0963">Cytoplasm</keyword>
<dbReference type="SUPFAM" id="SSF48425">
    <property type="entry name" value="Sec7 domain"/>
    <property type="match status" value="1"/>
</dbReference>
<dbReference type="InterPro" id="IPR046455">
    <property type="entry name" value="Sec7/BIG1-like_C"/>
</dbReference>
<reference evidence="8 9" key="1">
    <citation type="journal article" date="2018" name="New Phytol.">
        <title>Phylogenomics of Endogonaceae and evolution of mycorrhizas within Mucoromycota.</title>
        <authorList>
            <person name="Chang Y."/>
            <person name="Desiro A."/>
            <person name="Na H."/>
            <person name="Sandor L."/>
            <person name="Lipzen A."/>
            <person name="Clum A."/>
            <person name="Barry K."/>
            <person name="Grigoriev I.V."/>
            <person name="Martin F.M."/>
            <person name="Stajich J.E."/>
            <person name="Smith M.E."/>
            <person name="Bonito G."/>
            <person name="Spatafora J.W."/>
        </authorList>
    </citation>
    <scope>NUCLEOTIDE SEQUENCE [LARGE SCALE GENOMIC DNA]</scope>
    <source>
        <strain evidence="8 9">AD002</strain>
    </source>
</reference>
<dbReference type="InterPro" id="IPR035999">
    <property type="entry name" value="Sec7_dom_sf"/>
</dbReference>
<dbReference type="Pfam" id="PF09324">
    <property type="entry name" value="Sec7-like_HDS"/>
    <property type="match status" value="1"/>
</dbReference>
<dbReference type="GO" id="GO:0015031">
    <property type="term" value="P:protein transport"/>
    <property type="evidence" value="ECO:0007669"/>
    <property type="project" value="UniProtKB-KW"/>
</dbReference>
<dbReference type="EMBL" id="RBNJ01000201">
    <property type="protein sequence ID" value="RUS35141.1"/>
    <property type="molecule type" value="Genomic_DNA"/>
</dbReference>
<evidence type="ECO:0000256" key="6">
    <source>
        <dbReference type="SAM" id="MobiDB-lite"/>
    </source>
</evidence>
<evidence type="ECO:0000256" key="1">
    <source>
        <dbReference type="ARBA" id="ARBA00022448"/>
    </source>
</evidence>
<keyword evidence="9" id="KW-1185">Reference proteome</keyword>
<organism evidence="8 9">
    <name type="scientific">Jimgerdemannia flammicorona</name>
    <dbReference type="NCBI Taxonomy" id="994334"/>
    <lineage>
        <taxon>Eukaryota</taxon>
        <taxon>Fungi</taxon>
        <taxon>Fungi incertae sedis</taxon>
        <taxon>Mucoromycota</taxon>
        <taxon>Mucoromycotina</taxon>
        <taxon>Endogonomycetes</taxon>
        <taxon>Endogonales</taxon>
        <taxon>Endogonaceae</taxon>
        <taxon>Jimgerdemannia</taxon>
    </lineage>
</organism>
<evidence type="ECO:0000256" key="3">
    <source>
        <dbReference type="ARBA" id="ARBA00022927"/>
    </source>
</evidence>
<dbReference type="InterPro" id="IPR032629">
    <property type="entry name" value="DCB_dom"/>
</dbReference>
<dbReference type="InterPro" id="IPR015403">
    <property type="entry name" value="Mon2/Sec7/BIG1-like_HDS"/>
</dbReference>